<accession>A0A386KDN2</accession>
<evidence type="ECO:0000256" key="1">
    <source>
        <dbReference type="SAM" id="MobiDB-lite"/>
    </source>
</evidence>
<dbReference type="GO" id="GO:0004519">
    <property type="term" value="F:endonuclease activity"/>
    <property type="evidence" value="ECO:0007669"/>
    <property type="project" value="UniProtKB-KW"/>
</dbReference>
<dbReference type="Proteomes" id="UP000267267">
    <property type="component" value="Segment"/>
</dbReference>
<organism evidence="2 3">
    <name type="scientific">Mycobacterium phage Wamburgrxpress</name>
    <dbReference type="NCBI Taxonomy" id="2315617"/>
    <lineage>
        <taxon>Viruses</taxon>
        <taxon>Duplodnaviria</taxon>
        <taxon>Heunggongvirae</taxon>
        <taxon>Uroviricota</taxon>
        <taxon>Caudoviricetes</taxon>
        <taxon>Vilmaviridae</taxon>
        <taxon>Lclasvirinae</taxon>
        <taxon>Bronvirus</taxon>
        <taxon>Bronvirus joedirt</taxon>
        <taxon>Mycobacterium virus JoeDirt</taxon>
    </lineage>
</organism>
<feature type="compositionally biased region" description="Basic and acidic residues" evidence="1">
    <location>
        <begin position="101"/>
        <end position="110"/>
    </location>
</feature>
<feature type="region of interest" description="Disordered" evidence="1">
    <location>
        <begin position="100"/>
        <end position="123"/>
    </location>
</feature>
<reference evidence="2 3" key="1">
    <citation type="submission" date="2018-08" db="EMBL/GenBank/DDBJ databases">
        <authorList>
            <person name="Hellinger R.D."/>
            <person name="Sparks H.E."/>
            <person name="Pedulla M.L."/>
            <person name="Garlena R.A."/>
            <person name="Russell D.A."/>
            <person name="Pope W.H."/>
            <person name="Jacobs-Sera D."/>
            <person name="Hatfull G.F."/>
        </authorList>
    </citation>
    <scope>NUCLEOTIDE SEQUENCE [LARGE SCALE GENOMIC DNA]</scope>
</reference>
<dbReference type="EMBL" id="MH744425">
    <property type="protein sequence ID" value="AYD82300.1"/>
    <property type="molecule type" value="Genomic_DNA"/>
</dbReference>
<feature type="compositionally biased region" description="Pro residues" evidence="1">
    <location>
        <begin position="112"/>
        <end position="123"/>
    </location>
</feature>
<keyword evidence="2" id="KW-0540">Nuclease</keyword>
<sequence>MTEKRCRELVYARADRFCERCCRNGPVFSVHHRLKRSHGGLWTPDNCVLICGTGTQGCHQWVEEHADAAAVEGWHVRPWQYPAEVPVLYRGNEWSLLTTEGTRERLRENPQRFPPAPEGGPVQ</sequence>
<evidence type="ECO:0000313" key="3">
    <source>
        <dbReference type="Proteomes" id="UP000267267"/>
    </source>
</evidence>
<gene>
    <name evidence="2" type="primary">65</name>
    <name evidence="2" type="ORF">SEA_WAMBURGRXPRESS_66</name>
</gene>
<dbReference type="InterPro" id="IPR003615">
    <property type="entry name" value="HNH_nuc"/>
</dbReference>
<keyword evidence="2" id="KW-0255">Endonuclease</keyword>
<keyword evidence="2" id="KW-0378">Hydrolase</keyword>
<evidence type="ECO:0000313" key="2">
    <source>
        <dbReference type="EMBL" id="AYD82300.1"/>
    </source>
</evidence>
<name>A0A386KDN2_9CAUD</name>
<proteinExistence type="predicted"/>
<protein>
    <submittedName>
        <fullName evidence="2">HNH endonuclease</fullName>
    </submittedName>
</protein>
<dbReference type="CDD" id="cd00085">
    <property type="entry name" value="HNHc"/>
    <property type="match status" value="1"/>
</dbReference>